<feature type="transmembrane region" description="Helical" evidence="6">
    <location>
        <begin position="158"/>
        <end position="180"/>
    </location>
</feature>
<feature type="transmembrane region" description="Helical" evidence="6">
    <location>
        <begin position="86"/>
        <end position="106"/>
    </location>
</feature>
<dbReference type="Proteomes" id="UP000042958">
    <property type="component" value="Unassembled WGS sequence"/>
</dbReference>
<dbReference type="GO" id="GO:0016020">
    <property type="term" value="C:membrane"/>
    <property type="evidence" value="ECO:0007669"/>
    <property type="project" value="UniProtKB-SubCell"/>
</dbReference>
<accession>A0A0F7TPA6</accession>
<feature type="transmembrane region" description="Helical" evidence="6">
    <location>
        <begin position="6"/>
        <end position="24"/>
    </location>
</feature>
<dbReference type="InterPro" id="IPR052337">
    <property type="entry name" value="SAT4-like"/>
</dbReference>
<dbReference type="InterPro" id="IPR049326">
    <property type="entry name" value="Rhodopsin_dom_fungi"/>
</dbReference>
<feature type="domain" description="Rhodopsin" evidence="7">
    <location>
        <begin position="20"/>
        <end position="257"/>
    </location>
</feature>
<evidence type="ECO:0000256" key="3">
    <source>
        <dbReference type="ARBA" id="ARBA00022989"/>
    </source>
</evidence>
<dbReference type="PANTHER" id="PTHR33048">
    <property type="entry name" value="PTH11-LIKE INTEGRAL MEMBRANE PROTEIN (AFU_ORTHOLOGUE AFUA_5G11245)"/>
    <property type="match status" value="1"/>
</dbReference>
<keyword evidence="9" id="KW-1185">Reference proteome</keyword>
<feature type="transmembrane region" description="Helical" evidence="6">
    <location>
        <begin position="118"/>
        <end position="146"/>
    </location>
</feature>
<feature type="transmembrane region" description="Helical" evidence="6">
    <location>
        <begin position="36"/>
        <end position="55"/>
    </location>
</feature>
<feature type="transmembrane region" description="Helical" evidence="6">
    <location>
        <begin position="192"/>
        <end position="213"/>
    </location>
</feature>
<dbReference type="OrthoDB" id="10017208at2759"/>
<proteinExistence type="inferred from homology"/>
<comment type="similarity">
    <text evidence="5">Belongs to the SAT4 family.</text>
</comment>
<name>A0A0F7TPA6_PENBI</name>
<evidence type="ECO:0000256" key="5">
    <source>
        <dbReference type="ARBA" id="ARBA00038359"/>
    </source>
</evidence>
<gene>
    <name evidence="8" type="ORF">PMG11_05960</name>
</gene>
<sequence length="418" mass="47222">MRVLEITTAFTVLAAVFVAVRLWTRCRLVKSPGYDDLLIVFALICSILFYAFILVERHYGLGIRKDRLSEEAIQGQMQYLWLSIPFYNLSLILSKLSILVLFIRIFRSRKFLLCTYSTMALLIVAGLWMVISGFLFCIPVHAFWSVHHKDHCLPEGPVWYANAAMQIFTDLVILILPMPLLSKLHLPRRQKVGTMLVFGVGIFVIATSSARLYQLSEMVNSRDFTKTNAEAAVWSSLEANVSIICACLAPLHPLLSRIFSFCFRPQPLHSSPATKTHSTITHLNSSRKHSIYDQTYPDGSIYYNDFFYSGPGAYTASISKTNTHEDETNRECEDEDGIRVVRELRMVSDAVVPGSPGAGVGFESTQDRDFEMELGMGLRKGSATAGNGAENRPRNMSIEWDLGDWEFPDYKERMNSPI</sequence>
<keyword evidence="4 6" id="KW-0472">Membrane</keyword>
<dbReference type="Pfam" id="PF20684">
    <property type="entry name" value="Fung_rhodopsin"/>
    <property type="match status" value="1"/>
</dbReference>
<evidence type="ECO:0000313" key="8">
    <source>
        <dbReference type="EMBL" id="CEJ57260.1"/>
    </source>
</evidence>
<organism evidence="8 9">
    <name type="scientific">Penicillium brasilianum</name>
    <dbReference type="NCBI Taxonomy" id="104259"/>
    <lineage>
        <taxon>Eukaryota</taxon>
        <taxon>Fungi</taxon>
        <taxon>Dikarya</taxon>
        <taxon>Ascomycota</taxon>
        <taxon>Pezizomycotina</taxon>
        <taxon>Eurotiomycetes</taxon>
        <taxon>Eurotiomycetidae</taxon>
        <taxon>Eurotiales</taxon>
        <taxon>Aspergillaceae</taxon>
        <taxon>Penicillium</taxon>
    </lineage>
</organism>
<dbReference type="STRING" id="104259.A0A0F7TPA6"/>
<evidence type="ECO:0000259" key="7">
    <source>
        <dbReference type="Pfam" id="PF20684"/>
    </source>
</evidence>
<protein>
    <recommendedName>
        <fullName evidence="7">Rhodopsin domain-containing protein</fullName>
    </recommendedName>
</protein>
<reference evidence="9" key="1">
    <citation type="journal article" date="2015" name="Genome Announc.">
        <title>Draft genome sequence of the fungus Penicillium brasilianum MG11.</title>
        <authorList>
            <person name="Horn F."/>
            <person name="Linde J."/>
            <person name="Mattern D.J."/>
            <person name="Walther G."/>
            <person name="Guthke R."/>
            <person name="Brakhage A.A."/>
            <person name="Valiante V."/>
        </authorList>
    </citation>
    <scope>NUCLEOTIDE SEQUENCE [LARGE SCALE GENOMIC DNA]</scope>
    <source>
        <strain evidence="9">MG11</strain>
    </source>
</reference>
<evidence type="ECO:0000313" key="9">
    <source>
        <dbReference type="Proteomes" id="UP000042958"/>
    </source>
</evidence>
<dbReference type="PANTHER" id="PTHR33048:SF47">
    <property type="entry name" value="INTEGRAL MEMBRANE PROTEIN-RELATED"/>
    <property type="match status" value="1"/>
</dbReference>
<keyword evidence="2 6" id="KW-0812">Transmembrane</keyword>
<evidence type="ECO:0000256" key="2">
    <source>
        <dbReference type="ARBA" id="ARBA00022692"/>
    </source>
</evidence>
<dbReference type="AlphaFoldDB" id="A0A0F7TPA6"/>
<keyword evidence="3 6" id="KW-1133">Transmembrane helix</keyword>
<evidence type="ECO:0000256" key="4">
    <source>
        <dbReference type="ARBA" id="ARBA00023136"/>
    </source>
</evidence>
<evidence type="ECO:0000256" key="6">
    <source>
        <dbReference type="SAM" id="Phobius"/>
    </source>
</evidence>
<evidence type="ECO:0000256" key="1">
    <source>
        <dbReference type="ARBA" id="ARBA00004141"/>
    </source>
</evidence>
<dbReference type="EMBL" id="CDHK01000005">
    <property type="protein sequence ID" value="CEJ57260.1"/>
    <property type="molecule type" value="Genomic_DNA"/>
</dbReference>
<comment type="subcellular location">
    <subcellularLocation>
        <location evidence="1">Membrane</location>
        <topology evidence="1">Multi-pass membrane protein</topology>
    </subcellularLocation>
</comment>